<evidence type="ECO:0000313" key="2">
    <source>
        <dbReference type="EMBL" id="ACZ11705.1"/>
    </source>
</evidence>
<feature type="transmembrane region" description="Helical" evidence="1">
    <location>
        <begin position="73"/>
        <end position="91"/>
    </location>
</feature>
<keyword evidence="3" id="KW-1185">Reference proteome</keyword>
<dbReference type="OrthoDB" id="5339547at2"/>
<name>D1B088_SULD5</name>
<evidence type="ECO:0000256" key="1">
    <source>
        <dbReference type="SAM" id="Phobius"/>
    </source>
</evidence>
<accession>D1B088</accession>
<feature type="transmembrane region" description="Helical" evidence="1">
    <location>
        <begin position="103"/>
        <end position="126"/>
    </location>
</feature>
<proteinExistence type="predicted"/>
<sequence>MRRNSTDQNYLKLFWLSLWFIIGHVLSALYPLIPPFVGVVFTYLVLNAHQHEKNALPLVLGFLYLCLYDLNKGFFLFSYPLLFIVVYYFLAHKLQATFTCNNCILAAYVVMAYLGHFGVNVFLAYLNNEDFPYFSHYYFYYIAIDSILSFMFFRISR</sequence>
<evidence type="ECO:0000313" key="3">
    <source>
        <dbReference type="Proteomes" id="UP000002222"/>
    </source>
</evidence>
<keyword evidence="1" id="KW-0472">Membrane</keyword>
<dbReference type="KEGG" id="sdl:Sdel_0669"/>
<dbReference type="STRING" id="525898.Sdel_0669"/>
<gene>
    <name evidence="2" type="ordered locus">Sdel_0669</name>
</gene>
<organism evidence="2 3">
    <name type="scientific">Sulfurospirillum deleyianum (strain ATCC 51133 / DSM 6946 / 5175)</name>
    <dbReference type="NCBI Taxonomy" id="525898"/>
    <lineage>
        <taxon>Bacteria</taxon>
        <taxon>Pseudomonadati</taxon>
        <taxon>Campylobacterota</taxon>
        <taxon>Epsilonproteobacteria</taxon>
        <taxon>Campylobacterales</taxon>
        <taxon>Sulfurospirillaceae</taxon>
        <taxon>Sulfurospirillum</taxon>
    </lineage>
</organism>
<protein>
    <recommendedName>
        <fullName evidence="4">Rod shape-determining protein MreD</fullName>
    </recommendedName>
</protein>
<dbReference type="Proteomes" id="UP000002222">
    <property type="component" value="Chromosome"/>
</dbReference>
<reference evidence="3" key="1">
    <citation type="submission" date="2009-11" db="EMBL/GenBank/DDBJ databases">
        <title>The complete genome of Sulfurospirillum deleyianum DSM 6946.</title>
        <authorList>
            <consortium name="US DOE Joint Genome Institute (JGI-PGF)"/>
            <person name="Lucas S."/>
            <person name="Copeland A."/>
            <person name="Lapidus A."/>
            <person name="Glavina del Rio T."/>
            <person name="Dalin E."/>
            <person name="Tice H."/>
            <person name="Bruce D."/>
            <person name="Goodwin L."/>
            <person name="Pitluck S."/>
            <person name="Kyrpides N."/>
            <person name="Mavromatis K."/>
            <person name="Ivanova N."/>
            <person name="Ovchinnikova G."/>
            <person name="Munk A.C."/>
            <person name="Lu M."/>
            <person name="Brettin T."/>
            <person name="Detter J.C."/>
            <person name="Han C."/>
            <person name="Tapia R."/>
            <person name="Larimer F."/>
            <person name="Land M."/>
            <person name="Hauser L."/>
            <person name="Markowitz V."/>
            <person name="Cheng J.F."/>
            <person name="Hugenholtz P."/>
            <person name="Woyke T."/>
            <person name="Wu D."/>
            <person name="Aumann P."/>
            <person name="Schneider S."/>
            <person name="Lang E."/>
            <person name="Spring S."/>
            <person name="Klenk H.P."/>
            <person name="Eisen J.A."/>
        </authorList>
    </citation>
    <scope>NUCLEOTIDE SEQUENCE [LARGE SCALE GENOMIC DNA]</scope>
    <source>
        <strain evidence="3">ATCC 51133 / DSM 6946 / 5175</strain>
    </source>
</reference>
<dbReference type="HOGENOM" id="CLU_134898_0_0_7"/>
<reference evidence="2 3" key="2">
    <citation type="journal article" date="2010" name="Stand. Genomic Sci.">
        <title>Complete genome sequence of Sulfurospirillum deleyianum type strain (5175).</title>
        <authorList>
            <person name="Sikorski J."/>
            <person name="Lapidus A."/>
            <person name="Copeland A."/>
            <person name="Glavina Del Rio T."/>
            <person name="Nolan M."/>
            <person name="Lucas S."/>
            <person name="Chen F."/>
            <person name="Tice H."/>
            <person name="Cheng J.F."/>
            <person name="Saunders E."/>
            <person name="Bruce D."/>
            <person name="Goodwin L."/>
            <person name="Pitluck S."/>
            <person name="Ovchinnikova G."/>
            <person name="Pati A."/>
            <person name="Ivanova N."/>
            <person name="Mavromatis K."/>
            <person name="Chen A."/>
            <person name="Palaniappan K."/>
            <person name="Chain P."/>
            <person name="Land M."/>
            <person name="Hauser L."/>
            <person name="Chang Y.J."/>
            <person name="Jeffries C.D."/>
            <person name="Brettin T."/>
            <person name="Detter J.C."/>
            <person name="Han C."/>
            <person name="Rohde M."/>
            <person name="Lang E."/>
            <person name="Spring S."/>
            <person name="Goker M."/>
            <person name="Bristow J."/>
            <person name="Eisen J.A."/>
            <person name="Markowitz V."/>
            <person name="Hugenholtz P."/>
            <person name="Kyrpides N.C."/>
            <person name="Klenk H.P."/>
        </authorList>
    </citation>
    <scope>NUCLEOTIDE SEQUENCE [LARGE SCALE GENOMIC DNA]</scope>
    <source>
        <strain evidence="3">ATCC 51133 / DSM 6946 / 5175</strain>
    </source>
</reference>
<dbReference type="RefSeq" id="WP_012856471.1">
    <property type="nucleotide sequence ID" value="NC_013512.1"/>
</dbReference>
<evidence type="ECO:0008006" key="4">
    <source>
        <dbReference type="Google" id="ProtNLM"/>
    </source>
</evidence>
<feature type="transmembrane region" description="Helical" evidence="1">
    <location>
        <begin position="12"/>
        <end position="33"/>
    </location>
</feature>
<dbReference type="EMBL" id="CP001816">
    <property type="protein sequence ID" value="ACZ11705.1"/>
    <property type="molecule type" value="Genomic_DNA"/>
</dbReference>
<feature type="transmembrane region" description="Helical" evidence="1">
    <location>
        <begin position="138"/>
        <end position="155"/>
    </location>
</feature>
<dbReference type="AlphaFoldDB" id="D1B088"/>
<keyword evidence="1" id="KW-1133">Transmembrane helix</keyword>
<keyword evidence="1" id="KW-0812">Transmembrane</keyword>